<dbReference type="CDD" id="cd00033">
    <property type="entry name" value="CCP"/>
    <property type="match status" value="1"/>
</dbReference>
<dbReference type="OMA" id="ICERTNH"/>
<reference evidence="5" key="3">
    <citation type="journal article" date="2011" name="Endocrinology">
        <title>Peptidomic analysis of the central nervous system of the protochordate, Ciona intestinalis: homologs and prototypes of vertebrate peptides and novel peptides.</title>
        <authorList>
            <person name="Kawada T."/>
            <person name="Ogasawara M."/>
            <person name="Sekiguchi T."/>
            <person name="Aoyama M."/>
            <person name="Hotta K."/>
            <person name="Oka K."/>
            <person name="Satake H."/>
        </authorList>
    </citation>
    <scope>NUCLEOTIDE SEQUENCE</scope>
</reference>
<reference evidence="7" key="1">
    <citation type="journal article" date="2002" name="Science">
        <title>The draft genome of Ciona intestinalis: insights into chordate and vertebrate origins.</title>
        <authorList>
            <person name="Dehal P."/>
            <person name="Satou Y."/>
            <person name="Campbell R.K."/>
            <person name="Chapman J."/>
            <person name="Degnan B."/>
            <person name="De Tomaso A."/>
            <person name="Davidson B."/>
            <person name="Di Gregorio A."/>
            <person name="Gelpke M."/>
            <person name="Goodstein D.M."/>
            <person name="Harafuji N."/>
            <person name="Hastings K.E."/>
            <person name="Ho I."/>
            <person name="Hotta K."/>
            <person name="Huang W."/>
            <person name="Kawashima T."/>
            <person name="Lemaire P."/>
            <person name="Martinez D."/>
            <person name="Meinertzhagen I.A."/>
            <person name="Necula S."/>
            <person name="Nonaka M."/>
            <person name="Putnam N."/>
            <person name="Rash S."/>
            <person name="Saiga H."/>
            <person name="Satake M."/>
            <person name="Terry A."/>
            <person name="Yamada L."/>
            <person name="Wang H.G."/>
            <person name="Awazu S."/>
            <person name="Azumi K."/>
            <person name="Boore J."/>
            <person name="Branno M."/>
            <person name="Chin-Bow S."/>
            <person name="DeSantis R."/>
            <person name="Doyle S."/>
            <person name="Francino P."/>
            <person name="Keys D.N."/>
            <person name="Haga S."/>
            <person name="Hayashi H."/>
            <person name="Hino K."/>
            <person name="Imai K.S."/>
            <person name="Inaba K."/>
            <person name="Kano S."/>
            <person name="Kobayashi K."/>
            <person name="Kobayashi M."/>
            <person name="Lee B.I."/>
            <person name="Makabe K.W."/>
            <person name="Manohar C."/>
            <person name="Matassi G."/>
            <person name="Medina M."/>
            <person name="Mochizuki Y."/>
            <person name="Mount S."/>
            <person name="Morishita T."/>
            <person name="Miura S."/>
            <person name="Nakayama A."/>
            <person name="Nishizaka S."/>
            <person name="Nomoto H."/>
            <person name="Ohta F."/>
            <person name="Oishi K."/>
            <person name="Rigoutsos I."/>
            <person name="Sano M."/>
            <person name="Sasaki A."/>
            <person name="Sasakura Y."/>
            <person name="Shoguchi E."/>
            <person name="Shin-i T."/>
            <person name="Spagnuolo A."/>
            <person name="Stainier D."/>
            <person name="Suzuki M.M."/>
            <person name="Tassy O."/>
            <person name="Takatori N."/>
            <person name="Tokuoka M."/>
            <person name="Yagi K."/>
            <person name="Yoshizaki F."/>
            <person name="Wada S."/>
            <person name="Zhang C."/>
            <person name="Hyatt P.D."/>
            <person name="Larimer F."/>
            <person name="Detter C."/>
            <person name="Doggett N."/>
            <person name="Glavina T."/>
            <person name="Hawkins T."/>
            <person name="Richardson P."/>
            <person name="Lucas S."/>
            <person name="Kohara Y."/>
            <person name="Levine M."/>
            <person name="Satoh N."/>
            <person name="Rokhsar D.S."/>
        </authorList>
    </citation>
    <scope>NUCLEOTIDE SEQUENCE [LARGE SCALE GENOMIC DNA]</scope>
</reference>
<keyword evidence="1" id="KW-1015">Disulfide bond</keyword>
<reference evidence="6" key="4">
    <citation type="submission" date="2025-05" db="UniProtKB">
        <authorList>
            <consortium name="Ensembl"/>
        </authorList>
    </citation>
    <scope>IDENTIFICATION</scope>
</reference>
<evidence type="ECO:0000313" key="6">
    <source>
        <dbReference type="Ensembl" id="ENSCINP00000016488.3"/>
    </source>
</evidence>
<dbReference type="EMBL" id="BR000878">
    <property type="protein sequence ID" value="FAA00715.1"/>
    <property type="molecule type" value="mRNA"/>
</dbReference>
<comment type="caution">
    <text evidence="2">Lacks conserved residue(s) required for the propagation of feature annotation.</text>
</comment>
<dbReference type="GeneTree" id="ENSGT00390000013621"/>
<dbReference type="Ensembl" id="ENSCINT00000016488.3">
    <property type="protein sequence ID" value="ENSCINP00000016488.3"/>
    <property type="gene ID" value="ENSCING00000008064.3"/>
</dbReference>
<sequence length="215" mass="24685">MNAMQRMYFMFMTALLKHRDQQHACNMQSISTPALEWSFERNLTCSERRIPLVPGGLDGLPGKRVGDRCTYTYSCPMDPPGPHRSTTLTCQLNGEWEGTMPDCSADDRMVSYVLNLLMRTSNETTVRMAERGEKESRPLSSYPGSVKKSSTSNKVRNYCKKQKICERASRITDCWNTQKISDVQPRTRRRRQAMVGLCIYCYKSYCTKTTMVTLL</sequence>
<evidence type="ECO:0000313" key="5">
    <source>
        <dbReference type="EMBL" id="FAA00715.1"/>
    </source>
</evidence>
<accession>F7BCQ0</accession>
<evidence type="ECO:0000256" key="1">
    <source>
        <dbReference type="ARBA" id="ARBA00023157"/>
    </source>
</evidence>
<evidence type="ECO:0000259" key="4">
    <source>
        <dbReference type="PROSITE" id="PS50923"/>
    </source>
</evidence>
<accession>A0A1W2W353</accession>
<dbReference type="InterPro" id="IPR000436">
    <property type="entry name" value="Sushi_SCR_CCP_dom"/>
</dbReference>
<gene>
    <name evidence="6" type="primary">LOC100181117</name>
</gene>
<evidence type="ECO:0000256" key="3">
    <source>
        <dbReference type="SAM" id="MobiDB-lite"/>
    </source>
</evidence>
<keyword evidence="2" id="KW-0768">Sushi</keyword>
<dbReference type="HOGENOM" id="CLU_111615_0_0_1"/>
<keyword evidence="7" id="KW-1185">Reference proteome</keyword>
<feature type="domain" description="Sushi" evidence="4">
    <location>
        <begin position="43"/>
        <end position="105"/>
    </location>
</feature>
<dbReference type="PROSITE" id="PS50923">
    <property type="entry name" value="SUSHI"/>
    <property type="match status" value="1"/>
</dbReference>
<dbReference type="RefSeq" id="NP_001233155.1">
    <property type="nucleotide sequence ID" value="NM_001246226.1"/>
</dbReference>
<dbReference type="GeneID" id="100181117"/>
<dbReference type="AlphaFoldDB" id="F7BCQ0"/>
<reference evidence="6" key="2">
    <citation type="journal article" date="2008" name="Genome Biol.">
        <title>Improved genome assembly and evidence-based global gene model set for the chordate Ciona intestinalis: new insight into intron and operon populations.</title>
        <authorList>
            <person name="Satou Y."/>
            <person name="Mineta K."/>
            <person name="Ogasawara M."/>
            <person name="Sasakura Y."/>
            <person name="Shoguchi E."/>
            <person name="Ueno K."/>
            <person name="Yamada L."/>
            <person name="Matsumoto J."/>
            <person name="Wasserscheid J."/>
            <person name="Dewar K."/>
            <person name="Wiley G.B."/>
            <person name="Macmil S.L."/>
            <person name="Roe B.A."/>
            <person name="Zeller R.W."/>
            <person name="Hastings K.E."/>
            <person name="Lemaire P."/>
            <person name="Lindquist E."/>
            <person name="Endo T."/>
            <person name="Hotta K."/>
            <person name="Inaba K."/>
        </authorList>
    </citation>
    <scope>NUCLEOTIDE SEQUENCE [LARGE SCALE GENOMIC DNA]</scope>
    <source>
        <strain evidence="6">wild type</strain>
    </source>
</reference>
<evidence type="ECO:0000313" key="7">
    <source>
        <dbReference type="Proteomes" id="UP000008144"/>
    </source>
</evidence>
<feature type="region of interest" description="Disordered" evidence="3">
    <location>
        <begin position="130"/>
        <end position="149"/>
    </location>
</feature>
<name>F7BCQ0_CIOIN</name>
<proteinExistence type="evidence at transcript level"/>
<dbReference type="KEGG" id="cin:100181117"/>
<dbReference type="EMBL" id="EAAA01001888">
    <property type="status" value="NOT_ANNOTATED_CDS"/>
    <property type="molecule type" value="Genomic_DNA"/>
</dbReference>
<organism evidence="6 7">
    <name type="scientific">Ciona intestinalis</name>
    <name type="common">Transparent sea squirt</name>
    <name type="synonym">Ascidia intestinalis</name>
    <dbReference type="NCBI Taxonomy" id="7719"/>
    <lineage>
        <taxon>Eukaryota</taxon>
        <taxon>Metazoa</taxon>
        <taxon>Chordata</taxon>
        <taxon>Tunicata</taxon>
        <taxon>Ascidiacea</taxon>
        <taxon>Phlebobranchia</taxon>
        <taxon>Cionidae</taxon>
        <taxon>Ciona</taxon>
    </lineage>
</organism>
<feature type="compositionally biased region" description="Polar residues" evidence="3">
    <location>
        <begin position="138"/>
        <end position="149"/>
    </location>
</feature>
<protein>
    <submittedName>
        <fullName evidence="5">Hypothetical Ciona neural peptide</fullName>
    </submittedName>
</protein>
<evidence type="ECO:0000256" key="2">
    <source>
        <dbReference type="PROSITE-ProRule" id="PRU00302"/>
    </source>
</evidence>
<dbReference type="Proteomes" id="UP000008144">
    <property type="component" value="Chromosome 4"/>
</dbReference>